<sequence>MQRVRNFIFSFILVAVGLVGCSHASPVIKEVKIQELNNEVKLFISNLENENGLYLYSSAGKTQYLVVKHSSVRQGEEATFLQSIKAQIQDQILTINMEERSTNDYQDKRLEATRIYRLGSADEYGTIQISNNGKEESFDIVGS</sequence>
<protein>
    <recommendedName>
        <fullName evidence="3">Lipoprotein</fullName>
    </recommendedName>
</protein>
<name>A0A3D9IBJ5_9BACL</name>
<gene>
    <name evidence="1" type="ORF">DFP95_1071</name>
</gene>
<reference evidence="1 2" key="1">
    <citation type="submission" date="2018-07" db="EMBL/GenBank/DDBJ databases">
        <title>Genomic Encyclopedia of Type Strains, Phase III (KMG-III): the genomes of soil and plant-associated and newly described type strains.</title>
        <authorList>
            <person name="Whitman W."/>
        </authorList>
    </citation>
    <scope>NUCLEOTIDE SEQUENCE [LARGE SCALE GENOMIC DNA]</scope>
    <source>
        <strain evidence="1 2">CECT 8236</strain>
    </source>
</reference>
<dbReference type="AlphaFoldDB" id="A0A3D9IBJ5"/>
<comment type="caution">
    <text evidence="1">The sequence shown here is derived from an EMBL/GenBank/DDBJ whole genome shotgun (WGS) entry which is preliminary data.</text>
</comment>
<dbReference type="EMBL" id="QRDY01000007">
    <property type="protein sequence ID" value="RED59163.1"/>
    <property type="molecule type" value="Genomic_DNA"/>
</dbReference>
<keyword evidence="2" id="KW-1185">Reference proteome</keyword>
<organism evidence="1 2">
    <name type="scientific">Cohnella lupini</name>
    <dbReference type="NCBI Taxonomy" id="1294267"/>
    <lineage>
        <taxon>Bacteria</taxon>
        <taxon>Bacillati</taxon>
        <taxon>Bacillota</taxon>
        <taxon>Bacilli</taxon>
        <taxon>Bacillales</taxon>
        <taxon>Paenibacillaceae</taxon>
        <taxon>Cohnella</taxon>
    </lineage>
</organism>
<evidence type="ECO:0000313" key="1">
    <source>
        <dbReference type="EMBL" id="RED59163.1"/>
    </source>
</evidence>
<proteinExistence type="predicted"/>
<dbReference type="RefSeq" id="WP_115993221.1">
    <property type="nucleotide sequence ID" value="NZ_QRDY01000007.1"/>
</dbReference>
<evidence type="ECO:0008006" key="3">
    <source>
        <dbReference type="Google" id="ProtNLM"/>
    </source>
</evidence>
<evidence type="ECO:0000313" key="2">
    <source>
        <dbReference type="Proteomes" id="UP000256869"/>
    </source>
</evidence>
<accession>A0A3D9IBJ5</accession>
<dbReference type="OrthoDB" id="2614098at2"/>
<dbReference type="PROSITE" id="PS51257">
    <property type="entry name" value="PROKAR_LIPOPROTEIN"/>
    <property type="match status" value="1"/>
</dbReference>
<dbReference type="Proteomes" id="UP000256869">
    <property type="component" value="Unassembled WGS sequence"/>
</dbReference>